<dbReference type="Pfam" id="PF04430">
    <property type="entry name" value="DUF498"/>
    <property type="match status" value="1"/>
</dbReference>
<dbReference type="InterPro" id="IPR036748">
    <property type="entry name" value="MTH938-like_sf"/>
</dbReference>
<accession>A0A1F5YC34</accession>
<dbReference type="PANTHER" id="PTHR15811">
    <property type="entry name" value="MTH938 DOMAIN-CONTAINING PROTEIN"/>
    <property type="match status" value="1"/>
</dbReference>
<sequence length="113" mass="12551">MEIESYRFGEIVIGGETYRSDVIIGPGTVKAGWWRSEGHRLSLDDLREVFEFKPEVLIVGTGFYGRLEISPELAEGLNRRGIALLSYDSRKACSIYNTLSGKKVAVAALHLTC</sequence>
<reference evidence="1 2" key="1">
    <citation type="journal article" date="2016" name="Nat. Commun.">
        <title>Thousands of microbial genomes shed light on interconnected biogeochemical processes in an aquifer system.</title>
        <authorList>
            <person name="Anantharaman K."/>
            <person name="Brown C.T."/>
            <person name="Hug L.A."/>
            <person name="Sharon I."/>
            <person name="Castelle C.J."/>
            <person name="Probst A.J."/>
            <person name="Thomas B.C."/>
            <person name="Singh A."/>
            <person name="Wilkins M.J."/>
            <person name="Karaoz U."/>
            <person name="Brodie E.L."/>
            <person name="Williams K.H."/>
            <person name="Hubbard S.S."/>
            <person name="Banfield J.F."/>
        </authorList>
    </citation>
    <scope>NUCLEOTIDE SEQUENCE [LARGE SCALE GENOMIC DNA]</scope>
</reference>
<dbReference type="SUPFAM" id="SSF64076">
    <property type="entry name" value="MTH938-like"/>
    <property type="match status" value="1"/>
</dbReference>
<dbReference type="GO" id="GO:0005737">
    <property type="term" value="C:cytoplasm"/>
    <property type="evidence" value="ECO:0007669"/>
    <property type="project" value="TreeGrafter"/>
</dbReference>
<comment type="caution">
    <text evidence="1">The sequence shown here is derived from an EMBL/GenBank/DDBJ whole genome shotgun (WGS) entry which is preliminary data.</text>
</comment>
<gene>
    <name evidence="1" type="ORF">A2Z06_00245</name>
</gene>
<dbReference type="Proteomes" id="UP000179034">
    <property type="component" value="Unassembled WGS sequence"/>
</dbReference>
<dbReference type="InterPro" id="IPR007523">
    <property type="entry name" value="NDUFAF3/AAMDC"/>
</dbReference>
<proteinExistence type="predicted"/>
<dbReference type="EMBL" id="MFIW01000068">
    <property type="protein sequence ID" value="OGF97703.1"/>
    <property type="molecule type" value="Genomic_DNA"/>
</dbReference>
<evidence type="ECO:0000313" key="1">
    <source>
        <dbReference type="EMBL" id="OGF97703.1"/>
    </source>
</evidence>
<name>A0A1F5YC34_9BACT</name>
<protein>
    <submittedName>
        <fullName evidence="1">Uncharacterized protein</fullName>
    </submittedName>
</protein>
<dbReference type="Gene3D" id="3.40.1230.10">
    <property type="entry name" value="MTH938-like"/>
    <property type="match status" value="1"/>
</dbReference>
<dbReference type="PANTHER" id="PTHR15811:SF5">
    <property type="entry name" value="MTH938 DOMAIN-CONTAINING PROTEIN"/>
    <property type="match status" value="1"/>
</dbReference>
<organism evidence="1 2">
    <name type="scientific">Candidatus Glassbacteria bacterium RBG_16_58_8</name>
    <dbReference type="NCBI Taxonomy" id="1817866"/>
    <lineage>
        <taxon>Bacteria</taxon>
        <taxon>Candidatus Glassiibacteriota</taxon>
    </lineage>
</organism>
<dbReference type="AlphaFoldDB" id="A0A1F5YC34"/>
<evidence type="ECO:0000313" key="2">
    <source>
        <dbReference type="Proteomes" id="UP000179034"/>
    </source>
</evidence>